<accession>A0A366MB23</accession>
<comment type="caution">
    <text evidence="2">The sequence shown here is derived from an EMBL/GenBank/DDBJ whole genome shotgun (WGS) entry which is preliminary data.</text>
</comment>
<feature type="transmembrane region" description="Helical" evidence="1">
    <location>
        <begin position="21"/>
        <end position="41"/>
    </location>
</feature>
<organism evidence="2 3">
    <name type="scientific">Candidatus Methanobinarius endosymbioticus</name>
    <dbReference type="NCBI Taxonomy" id="2006182"/>
    <lineage>
        <taxon>Archaea</taxon>
        <taxon>Methanobacteriati</taxon>
        <taxon>Methanobacteriota</taxon>
        <taxon>Methanomada group</taxon>
        <taxon>Methanobacteria</taxon>
        <taxon>Methanobacteriales</taxon>
        <taxon>Methanobacteriaceae</taxon>
        <taxon>Candidatus Methanobinarius</taxon>
    </lineage>
</organism>
<proteinExistence type="predicted"/>
<keyword evidence="1" id="KW-1133">Transmembrane helix</keyword>
<dbReference type="AlphaFoldDB" id="A0A366MB23"/>
<name>A0A366MB23_9EURY</name>
<gene>
    <name evidence="2" type="primary">mntP_4</name>
    <name evidence="2" type="ORF">ALNOE001_16060</name>
</gene>
<keyword evidence="1" id="KW-0472">Membrane</keyword>
<sequence>MAFSVSITKGFTLKNITKMQTLWFGIFFGGFQVLIPLLNYISGTQLEQLVSEIVPLDSFHSSFIPWAKNDL</sequence>
<evidence type="ECO:0000313" key="2">
    <source>
        <dbReference type="EMBL" id="RBQ22712.1"/>
    </source>
</evidence>
<evidence type="ECO:0000313" key="3">
    <source>
        <dbReference type="Proteomes" id="UP000253099"/>
    </source>
</evidence>
<evidence type="ECO:0000256" key="1">
    <source>
        <dbReference type="SAM" id="Phobius"/>
    </source>
</evidence>
<dbReference type="Proteomes" id="UP000253099">
    <property type="component" value="Unassembled WGS sequence"/>
</dbReference>
<reference evidence="2 3" key="1">
    <citation type="submission" date="2018-06" db="EMBL/GenBank/DDBJ databases">
        <title>Genomic insight into two independent archaeal endosymbiosis events.</title>
        <authorList>
            <person name="Lind A.E."/>
            <person name="Lewis W.H."/>
            <person name="Spang A."/>
            <person name="Guy L."/>
            <person name="Embley M.T."/>
            <person name="Ettema T.J.G."/>
        </authorList>
    </citation>
    <scope>NUCLEOTIDE SEQUENCE [LARGE SCALE GENOMIC DNA]</scope>
    <source>
        <strain evidence="2">NOE</strain>
    </source>
</reference>
<protein>
    <submittedName>
        <fullName evidence="2">Manganese efflux pump MntP</fullName>
    </submittedName>
</protein>
<keyword evidence="1" id="KW-0812">Transmembrane</keyword>
<dbReference type="EMBL" id="NIZT01000051">
    <property type="protein sequence ID" value="RBQ22712.1"/>
    <property type="molecule type" value="Genomic_DNA"/>
</dbReference>
<keyword evidence="3" id="KW-1185">Reference proteome</keyword>